<feature type="compositionally biased region" description="Gly residues" evidence="1">
    <location>
        <begin position="515"/>
        <end position="534"/>
    </location>
</feature>
<feature type="compositionally biased region" description="Gly residues" evidence="1">
    <location>
        <begin position="541"/>
        <end position="552"/>
    </location>
</feature>
<dbReference type="Gene3D" id="2.160.20.10">
    <property type="entry name" value="Single-stranded right-handed beta-helix, Pectin lyase-like"/>
    <property type="match status" value="1"/>
</dbReference>
<feature type="compositionally biased region" description="Low complexity" evidence="1">
    <location>
        <begin position="498"/>
        <end position="512"/>
    </location>
</feature>
<evidence type="ECO:0000259" key="2">
    <source>
        <dbReference type="Pfam" id="PF13313"/>
    </source>
</evidence>
<protein>
    <submittedName>
        <fullName evidence="4">Right handed beta helix region</fullName>
    </submittedName>
</protein>
<dbReference type="InterPro" id="IPR012334">
    <property type="entry name" value="Pectin_lyas_fold"/>
</dbReference>
<feature type="domain" description="Cadherin-like" evidence="3">
    <location>
        <begin position="413"/>
        <end position="506"/>
    </location>
</feature>
<accession>A0A1H9X2V4</accession>
<sequence>MAIYYVATDGSDSGVGNSDDPFRTINHALNSGLEPGDEVVVRPGTYNEQVNINAGGSAAGNVTLRSEVPGEALIRPPSSAYNAVSINDNYVTIDGFDITGNGGDGIEANDVHHIEVLNNIAHDSGESGIQFNWSEFIRVEGNTTYGNASDGWFSGISIYQNRNITGDTETEGFRTVIKDNVSYDNITQTGQHTDGNGIIIDDFQSTQTDGFPNYTFPTLVENNLVYQNGGKGVQVVWSDNVTVKNNTAWHNNQDDQNSGTWRGEISNSQSSDNTFVNNIAVADPSVNSNNTAIDSTSYGGYTNDNVTWSNNLTFNGTPGQASVRTDGGNAGPTEANGNLLGVNPEFVNPGVNFALAGDSPAINAGTDSFGLPENDLDGGARVVDGAVDLGPYEEGSGGSGGGGSQPEPEPEPTNAAPNAQDDEAGTTTAGESLTIQAGALLQNDGDPDDDSLTITDVSSGNGGSVEMNDNGAIVFTPSASASGETSFNYTVSDGNGGTDNASVTVDTTAADDGGTDGGGSDGGSTGGSDGGDTGGTDDGDTGGSDGGDTGGSDGDDDSADNSGGDGETFSLWDEGATPETITDPDGKSVELGLEFTAKEDATLDAVRFYKSADNTGVQHVSLWNSDGELVARTDADNLTSEGWQEVAFDTAVDLEAGETYTASYFTESGKYSVSEEYFTGSSNEGPISIGENAGVYAYTNSADDAPSQTYKASNYWIDLVVDQGGSSDVSPDSGSSSDVIGEADTVTVQQSGPDQWHQVSFGQELDDPAVVMSTMTSNGAQPEIVRVRNVTDTGFEFQMDEWDYQDGSHVSETLSWVAVEAGTHTLEDGRTVTAGHGSGDGGWSDVSFDGAFGDTPAVFAQVSGDENGRAVTERVDGVSSDGFKVSMSDQEAANGSVSGEAFDWIAVDTGGRASNGSMAGVKGGVNDTWSDLGFEDSFANDEFAFLADMQTTNGGNPATLEVASIESDQAELRVREETSNDAETFHVEESVGYAGMDVGQIVAAKSDADDAMA</sequence>
<dbReference type="SMART" id="SM00710">
    <property type="entry name" value="PbH1"/>
    <property type="match status" value="6"/>
</dbReference>
<dbReference type="Proteomes" id="UP000198885">
    <property type="component" value="Unassembled WGS sequence"/>
</dbReference>
<evidence type="ECO:0000313" key="4">
    <source>
        <dbReference type="EMBL" id="SES40522.1"/>
    </source>
</evidence>
<dbReference type="Pfam" id="PF17892">
    <property type="entry name" value="Cadherin_5"/>
    <property type="match status" value="1"/>
</dbReference>
<proteinExistence type="predicted"/>
<evidence type="ECO:0000313" key="5">
    <source>
        <dbReference type="Proteomes" id="UP000198885"/>
    </source>
</evidence>
<gene>
    <name evidence="4" type="ORF">SAMN04490244_11725</name>
</gene>
<dbReference type="EMBL" id="FOGU01000017">
    <property type="protein sequence ID" value="SES40522.1"/>
    <property type="molecule type" value="Genomic_DNA"/>
</dbReference>
<dbReference type="InterPro" id="IPR011050">
    <property type="entry name" value="Pectin_lyase_fold/virulence"/>
</dbReference>
<dbReference type="InterPro" id="IPR006626">
    <property type="entry name" value="PbH1"/>
</dbReference>
<keyword evidence="5" id="KW-1185">Reference proteome</keyword>
<feature type="compositionally biased region" description="Gly residues" evidence="1">
    <location>
        <begin position="395"/>
        <end position="404"/>
    </location>
</feature>
<dbReference type="InterPro" id="IPR037221">
    <property type="entry name" value="H-type_lectin_dom_sf"/>
</dbReference>
<feature type="compositionally biased region" description="Polar residues" evidence="1">
    <location>
        <begin position="477"/>
        <end position="493"/>
    </location>
</feature>
<organism evidence="4 5">
    <name type="scientific">Tranquillimonas rosea</name>
    <dbReference type="NCBI Taxonomy" id="641238"/>
    <lineage>
        <taxon>Bacteria</taxon>
        <taxon>Pseudomonadati</taxon>
        <taxon>Pseudomonadota</taxon>
        <taxon>Alphaproteobacteria</taxon>
        <taxon>Rhodobacterales</taxon>
        <taxon>Roseobacteraceae</taxon>
        <taxon>Tranquillimonas</taxon>
    </lineage>
</organism>
<dbReference type="AlphaFoldDB" id="A0A1H9X2V4"/>
<reference evidence="4 5" key="1">
    <citation type="submission" date="2016-10" db="EMBL/GenBank/DDBJ databases">
        <authorList>
            <person name="de Groot N.N."/>
        </authorList>
    </citation>
    <scope>NUCLEOTIDE SEQUENCE [LARGE SCALE GENOMIC DNA]</scope>
    <source>
        <strain evidence="4 5">DSM 23042</strain>
    </source>
</reference>
<dbReference type="Pfam" id="PF13313">
    <property type="entry name" value="DUF4082"/>
    <property type="match status" value="1"/>
</dbReference>
<dbReference type="InterPro" id="IPR025141">
    <property type="entry name" value="DUF4082"/>
</dbReference>
<evidence type="ECO:0000256" key="1">
    <source>
        <dbReference type="SAM" id="MobiDB-lite"/>
    </source>
</evidence>
<dbReference type="OrthoDB" id="733404at2"/>
<dbReference type="Gene3D" id="2.60.40.2080">
    <property type="match status" value="1"/>
</dbReference>
<dbReference type="SUPFAM" id="SSF51126">
    <property type="entry name" value="Pectin lyase-like"/>
    <property type="match status" value="1"/>
</dbReference>
<dbReference type="STRING" id="641238.SAMN04490244_11725"/>
<feature type="region of interest" description="Disordered" evidence="1">
    <location>
        <begin position="366"/>
        <end position="428"/>
    </location>
</feature>
<dbReference type="InterPro" id="IPR041690">
    <property type="entry name" value="Cadherin_5"/>
</dbReference>
<feature type="region of interest" description="Disordered" evidence="1">
    <location>
        <begin position="441"/>
        <end position="587"/>
    </location>
</feature>
<name>A0A1H9X2V4_9RHOB</name>
<evidence type="ECO:0000259" key="3">
    <source>
        <dbReference type="Pfam" id="PF17892"/>
    </source>
</evidence>
<dbReference type="InterPro" id="IPR059226">
    <property type="entry name" value="Choice_anch_Q_dom"/>
</dbReference>
<dbReference type="NCBIfam" id="NF041518">
    <property type="entry name" value="choice_anch_Q"/>
    <property type="match status" value="1"/>
</dbReference>
<dbReference type="RefSeq" id="WP_092696218.1">
    <property type="nucleotide sequence ID" value="NZ_FOGU01000017.1"/>
</dbReference>
<feature type="domain" description="DUF4082" evidence="2">
    <location>
        <begin position="576"/>
        <end position="717"/>
    </location>
</feature>
<dbReference type="Gene3D" id="2.60.40.3440">
    <property type="match status" value="1"/>
</dbReference>